<dbReference type="Pfam" id="PF04488">
    <property type="entry name" value="Gly_transf_sug"/>
    <property type="match status" value="1"/>
</dbReference>
<dbReference type="Proteomes" id="UP000011014">
    <property type="component" value="Unassembled WGS sequence"/>
</dbReference>
<dbReference type="InterPro" id="IPR007577">
    <property type="entry name" value="GlycoTrfase_DXD_sugar-bd_CS"/>
</dbReference>
<sequence length="601" mass="70224">PPIRPKEIHEQVRIARWARLERGFVFCRGNVLWKYSSVRENEIMIAANYSNLASPLKSVKFFLLGFFRRRRLYTRIFAFICVVYLIHQFNQSYRPLAPSRGVKDKKYEGDFQYWIVICKKKQSRLRKFPSISSKTEAPSSIPPEQLVPVVVTEQLNTPTTDTTKTSTSEHLENHINDLIQESLVVSKAKFPEVVESSKDIFETKKKEENKIIEEIIQSMPLAHKSSTTLNLVTQATKKHKMKFPVPKRFRSGTSVLPRVTDASVKELRTTSSSLNSKTSTKFEPLDLDDLIDNQFYHSLPDDVGLFLKHPNEEIDENLIKEELNRLSSISNEDEILEEVMGEYSSSEKIPNVVHFVSFGCRSFKPYNFLSWVSAFLFQKPDLIILHTDCSPQTSLWHKFEELAGDKLKILPRTPPNSIWGKELTSVEHQSDITRLHILLKFGGIYIDDDVLILKSLDELRSKEIVLGEENYDALANSIILAKKNTWFMKRWLWEYRYYDQTWSSQSCFAPWSIWHLFPDSIHIVKNTLLRPNWEEIALIYKKRWNWRDNYSIHLFSRFIPYLDDPDRPLEEIRKLNSTYGEIANFILSELSKTTSNNKIKN</sequence>
<dbReference type="InterPro" id="IPR029044">
    <property type="entry name" value="Nucleotide-diphossugar_trans"/>
</dbReference>
<dbReference type="SUPFAM" id="SSF53448">
    <property type="entry name" value="Nucleotide-diphospho-sugar transferases"/>
    <property type="match status" value="1"/>
</dbReference>
<dbReference type="PANTHER" id="PTHR46830:SF1">
    <property type="entry name" value="ALPHA-1,4-N-ACETYLGLUCOSAMINYLTRANSFERASE"/>
    <property type="match status" value="1"/>
</dbReference>
<dbReference type="PANTHER" id="PTHR46830">
    <property type="entry name" value="TRANSFERASE, PUTATIVE-RELATED"/>
    <property type="match status" value="1"/>
</dbReference>
<gene>
    <name evidence="1" type="ORF">GSOID_T00025983001</name>
</gene>
<dbReference type="Gene3D" id="3.90.550.20">
    <property type="match status" value="1"/>
</dbReference>
<dbReference type="EMBL" id="FN657027">
    <property type="protein sequence ID" value="CBY42303.1"/>
    <property type="molecule type" value="Genomic_DNA"/>
</dbReference>
<accession>E4Z3M5</accession>
<protein>
    <recommendedName>
        <fullName evidence="2">Alpha-1,4-N-acetylglucosaminyltransferase</fullName>
    </recommendedName>
</protein>
<dbReference type="AlphaFoldDB" id="E4Z3M5"/>
<feature type="non-terminal residue" evidence="1">
    <location>
        <position position="1"/>
    </location>
</feature>
<organism evidence="1">
    <name type="scientific">Oikopleura dioica</name>
    <name type="common">Tunicate</name>
    <dbReference type="NCBI Taxonomy" id="34765"/>
    <lineage>
        <taxon>Eukaryota</taxon>
        <taxon>Metazoa</taxon>
        <taxon>Chordata</taxon>
        <taxon>Tunicata</taxon>
        <taxon>Appendicularia</taxon>
        <taxon>Copelata</taxon>
        <taxon>Oikopleuridae</taxon>
        <taxon>Oikopleura</taxon>
    </lineage>
</organism>
<name>E4Z3M5_OIKDI</name>
<evidence type="ECO:0000313" key="1">
    <source>
        <dbReference type="EMBL" id="CBY42303.1"/>
    </source>
</evidence>
<reference evidence="1" key="1">
    <citation type="journal article" date="2010" name="Science">
        <title>Plasticity of animal genome architecture unmasked by rapid evolution of a pelagic tunicate.</title>
        <authorList>
            <person name="Denoeud F."/>
            <person name="Henriet S."/>
            <person name="Mungpakdee S."/>
            <person name="Aury J.M."/>
            <person name="Da Silva C."/>
            <person name="Brinkmann H."/>
            <person name="Mikhaleva J."/>
            <person name="Olsen L.C."/>
            <person name="Jubin C."/>
            <person name="Canestro C."/>
            <person name="Bouquet J.M."/>
            <person name="Danks G."/>
            <person name="Poulain J."/>
            <person name="Campsteijn C."/>
            <person name="Adamski M."/>
            <person name="Cross I."/>
            <person name="Yadetie F."/>
            <person name="Muffato M."/>
            <person name="Louis A."/>
            <person name="Butcher S."/>
            <person name="Tsagkogeorga G."/>
            <person name="Konrad A."/>
            <person name="Singh S."/>
            <person name="Jensen M.F."/>
            <person name="Cong E.H."/>
            <person name="Eikeseth-Otteraa H."/>
            <person name="Noel B."/>
            <person name="Anthouard V."/>
            <person name="Porcel B.M."/>
            <person name="Kachouri-Lafond R."/>
            <person name="Nishino A."/>
            <person name="Ugolini M."/>
            <person name="Chourrout P."/>
            <person name="Nishida H."/>
            <person name="Aasland R."/>
            <person name="Huzurbazar S."/>
            <person name="Westhof E."/>
            <person name="Delsuc F."/>
            <person name="Lehrach H."/>
            <person name="Reinhardt R."/>
            <person name="Weissenbach J."/>
            <person name="Roy S.W."/>
            <person name="Artiguenave F."/>
            <person name="Postlethwait J.H."/>
            <person name="Manak J.R."/>
            <person name="Thompson E.M."/>
            <person name="Jaillon O."/>
            <person name="Du Pasquier L."/>
            <person name="Boudinot P."/>
            <person name="Liberles D.A."/>
            <person name="Volff J.N."/>
            <person name="Philippe H."/>
            <person name="Lenhard B."/>
            <person name="Roest Crollius H."/>
            <person name="Wincker P."/>
            <person name="Chourrout D."/>
        </authorList>
    </citation>
    <scope>NUCLEOTIDE SEQUENCE [LARGE SCALE GENOMIC DNA]</scope>
</reference>
<evidence type="ECO:0008006" key="2">
    <source>
        <dbReference type="Google" id="ProtNLM"/>
    </source>
</evidence>
<proteinExistence type="predicted"/>